<evidence type="ECO:0000256" key="6">
    <source>
        <dbReference type="ARBA" id="ARBA00047715"/>
    </source>
</evidence>
<dbReference type="Gene3D" id="3.90.1150.10">
    <property type="entry name" value="Aspartate Aminotransferase, domain 1"/>
    <property type="match status" value="1"/>
</dbReference>
<dbReference type="InterPro" id="IPR015421">
    <property type="entry name" value="PyrdxlP-dep_Trfase_major"/>
</dbReference>
<evidence type="ECO:0000313" key="9">
    <source>
        <dbReference type="Proteomes" id="UP000092207"/>
    </source>
</evidence>
<evidence type="ECO:0000256" key="3">
    <source>
        <dbReference type="ARBA" id="ARBA00022679"/>
    </source>
</evidence>
<dbReference type="InterPro" id="IPR050087">
    <property type="entry name" value="AON_synthase_class-II"/>
</dbReference>
<dbReference type="AlphaFoldDB" id="A0A1A2W6A3"/>
<reference evidence="8 9" key="1">
    <citation type="submission" date="2016-06" db="EMBL/GenBank/DDBJ databases">
        <authorList>
            <person name="Kjaerup R.B."/>
            <person name="Dalgaard T.S."/>
            <person name="Juul-Madsen H.R."/>
        </authorList>
    </citation>
    <scope>NUCLEOTIDE SEQUENCE [LARGE SCALE GENOMIC DNA]</scope>
    <source>
        <strain evidence="8 9">E2838</strain>
    </source>
</reference>
<dbReference type="PANTHER" id="PTHR13693:SF3">
    <property type="entry name" value="LD36009P"/>
    <property type="match status" value="1"/>
</dbReference>
<protein>
    <recommendedName>
        <fullName evidence="2">8-amino-7-oxononanoate synthase</fullName>
        <ecNumber evidence="2">2.3.1.47</ecNumber>
    </recommendedName>
    <alternativeName>
        <fullName evidence="4">7-keto-8-amino-pelargonic acid synthase</fullName>
    </alternativeName>
    <alternativeName>
        <fullName evidence="5">8-amino-7-ketopelargonate synthase</fullName>
    </alternativeName>
</protein>
<dbReference type="EMBL" id="LZJY01000071">
    <property type="protein sequence ID" value="OBI08372.1"/>
    <property type="molecule type" value="Genomic_DNA"/>
</dbReference>
<comment type="caution">
    <text evidence="8">The sequence shown here is derived from an EMBL/GenBank/DDBJ whole genome shotgun (WGS) entry which is preliminary data.</text>
</comment>
<dbReference type="InterPro" id="IPR015424">
    <property type="entry name" value="PyrdxlP-dep_Trfase"/>
</dbReference>
<dbReference type="InterPro" id="IPR015422">
    <property type="entry name" value="PyrdxlP-dep_Trfase_small"/>
</dbReference>
<evidence type="ECO:0000256" key="1">
    <source>
        <dbReference type="ARBA" id="ARBA00001933"/>
    </source>
</evidence>
<evidence type="ECO:0000313" key="8">
    <source>
        <dbReference type="EMBL" id="OBI08372.1"/>
    </source>
</evidence>
<dbReference type="CDD" id="cd06454">
    <property type="entry name" value="KBL_like"/>
    <property type="match status" value="1"/>
</dbReference>
<accession>A0A1A2W6A3</accession>
<dbReference type="PANTHER" id="PTHR13693">
    <property type="entry name" value="CLASS II AMINOTRANSFERASE/8-AMINO-7-OXONONANOATE SYNTHASE"/>
    <property type="match status" value="1"/>
</dbReference>
<dbReference type="Gene3D" id="3.40.640.10">
    <property type="entry name" value="Type I PLP-dependent aspartate aminotransferase-like (Major domain)"/>
    <property type="match status" value="1"/>
</dbReference>
<dbReference type="Pfam" id="PF00155">
    <property type="entry name" value="Aminotran_1_2"/>
    <property type="match status" value="1"/>
</dbReference>
<dbReference type="GO" id="GO:0008710">
    <property type="term" value="F:8-amino-7-oxononanoate synthase activity"/>
    <property type="evidence" value="ECO:0007669"/>
    <property type="project" value="UniProtKB-EC"/>
</dbReference>
<sequence length="397" mass="42919">MQESLARDRELNDGLAAVNRPSPYYRCHEGVNGATIQLDDREFINYSSYNYLGLADHPRLVAAAKRALDEYGTTSGATRIVSGNIPLHHELERMLANAYDVEDATTVGSGYLTNASVIGFVLGEKDLAVCDALVHNSIVTGTQWAGCQRLQFRHNDPESLDALLTRTRGHFERAMVILEGVYSMDGDYVALPEMIEVARRHDAFVMVDEAHSFGVLGERGGGIRELFDLPGDAVDIWMGTLSKALANHGGFIAGKRDLIHACRMSAPGMSLYAAGLTPATAAGTIEAIRVIADEPERLERLRANSQRFLHGVKAAGLDVGPAHGTPIIPVIIGSTHNAVKAAVLLADAGINVNPIAYPAVAEREARLRFFLSSEHTPRMIDDTLQLLTEIVSLVTAA</sequence>
<dbReference type="InterPro" id="IPR004839">
    <property type="entry name" value="Aminotransferase_I/II_large"/>
</dbReference>
<dbReference type="EC" id="2.3.1.47" evidence="2"/>
<dbReference type="RefSeq" id="WP_067302026.1">
    <property type="nucleotide sequence ID" value="NZ_LZJY01000071.1"/>
</dbReference>
<proteinExistence type="predicted"/>
<comment type="catalytic activity">
    <reaction evidence="6">
        <text>6-carboxyhexanoyl-[ACP] + L-alanine + H(+) = (8S)-8-amino-7-oxononanoate + holo-[ACP] + CO2</text>
        <dbReference type="Rhea" id="RHEA:42288"/>
        <dbReference type="Rhea" id="RHEA-COMP:9685"/>
        <dbReference type="Rhea" id="RHEA-COMP:9955"/>
        <dbReference type="ChEBI" id="CHEBI:15378"/>
        <dbReference type="ChEBI" id="CHEBI:16526"/>
        <dbReference type="ChEBI" id="CHEBI:57972"/>
        <dbReference type="ChEBI" id="CHEBI:64479"/>
        <dbReference type="ChEBI" id="CHEBI:78846"/>
        <dbReference type="ChEBI" id="CHEBI:149468"/>
        <dbReference type="EC" id="2.3.1.47"/>
    </reaction>
</comment>
<evidence type="ECO:0000256" key="2">
    <source>
        <dbReference type="ARBA" id="ARBA00013187"/>
    </source>
</evidence>
<comment type="cofactor">
    <cofactor evidence="1">
        <name>pyridoxal 5'-phosphate</name>
        <dbReference type="ChEBI" id="CHEBI:597326"/>
    </cofactor>
</comment>
<dbReference type="Proteomes" id="UP000092207">
    <property type="component" value="Unassembled WGS sequence"/>
</dbReference>
<evidence type="ECO:0000259" key="7">
    <source>
        <dbReference type="Pfam" id="PF00155"/>
    </source>
</evidence>
<feature type="domain" description="Aminotransferase class I/classII large" evidence="7">
    <location>
        <begin position="42"/>
        <end position="383"/>
    </location>
</feature>
<organism evidence="8 9">
    <name type="scientific">Mycobacterium scrofulaceum</name>
    <dbReference type="NCBI Taxonomy" id="1783"/>
    <lineage>
        <taxon>Bacteria</taxon>
        <taxon>Bacillati</taxon>
        <taxon>Actinomycetota</taxon>
        <taxon>Actinomycetes</taxon>
        <taxon>Mycobacteriales</taxon>
        <taxon>Mycobacteriaceae</taxon>
        <taxon>Mycobacterium</taxon>
    </lineage>
</organism>
<dbReference type="SUPFAM" id="SSF53383">
    <property type="entry name" value="PLP-dependent transferases"/>
    <property type="match status" value="1"/>
</dbReference>
<gene>
    <name evidence="8" type="ORF">A5679_09530</name>
</gene>
<dbReference type="GO" id="GO:0030170">
    <property type="term" value="F:pyridoxal phosphate binding"/>
    <property type="evidence" value="ECO:0007669"/>
    <property type="project" value="InterPro"/>
</dbReference>
<name>A0A1A2W6A3_MYCSC</name>
<evidence type="ECO:0000256" key="4">
    <source>
        <dbReference type="ARBA" id="ARBA00032610"/>
    </source>
</evidence>
<keyword evidence="3" id="KW-0808">Transferase</keyword>
<evidence type="ECO:0000256" key="5">
    <source>
        <dbReference type="ARBA" id="ARBA00033381"/>
    </source>
</evidence>